<dbReference type="Proteomes" id="UP000789901">
    <property type="component" value="Unassembled WGS sequence"/>
</dbReference>
<dbReference type="SUPFAM" id="SSF52540">
    <property type="entry name" value="P-loop containing nucleoside triphosphate hydrolases"/>
    <property type="match status" value="1"/>
</dbReference>
<gene>
    <name evidence="4" type="ORF">GMARGA_LOCUS20232</name>
</gene>
<feature type="domain" description="Arm-like repeat" evidence="3">
    <location>
        <begin position="141"/>
        <end position="523"/>
    </location>
</feature>
<proteinExistence type="predicted"/>
<evidence type="ECO:0000313" key="5">
    <source>
        <dbReference type="Proteomes" id="UP000789901"/>
    </source>
</evidence>
<feature type="domain" description="NACHT" evidence="2">
    <location>
        <begin position="778"/>
        <end position="934"/>
    </location>
</feature>
<evidence type="ECO:0000313" key="4">
    <source>
        <dbReference type="EMBL" id="CAG8784666.1"/>
    </source>
</evidence>
<dbReference type="Gene3D" id="3.40.50.300">
    <property type="entry name" value="P-loop containing nucleotide triphosphate hydrolases"/>
    <property type="match status" value="1"/>
</dbReference>
<dbReference type="InterPro" id="IPR056251">
    <property type="entry name" value="Arm_rpt_dom"/>
</dbReference>
<sequence>MEAFQNNYLQEARNWRNKNDHLKAQLAYKKAIKEFKAAMYNAENSKIKEIRDILAKVYTEYGDVLKDANQFTEAEKRYDKATKWGSNQLLTSKTTKNALILNSTVAMAVSAVPEDMISKFFKKNSVVPSLKNDLLLTDIGNPRDTKQLVYALHQRNITPEQQKRLRNLAQDIIEEFANHQTKSSEIVREVVELACLPDGNEEKEIYRTLLDQIIEAIRKANLLHLPLLKGLSHVIRHANPSYLEHDDLVRILKILNEQLKNIHPQEKNDQQLEMIKMLAQLLDAMADCEVKGLDREELHKPLYDGLKRLSKDSSNPELSYQASYACQALLCIPNNESPWKALVRRGTSILNGVVKITSAVKNIDPKLLPEIINAFNEGFEGIKDVTLNLIEDLTLSTNQLQEGFNILQQGFDINYGRRKQWYWALRYTDLLIQSHKWISFEQFVFNVPCYQNEKFLWGLCEQLRQIETNPDIDADVHEGAHEFLKYIHQNETHYSKLFWWNTTPKVQTTSKFPTTLLDRVKIKLPKDLQSRLDKLKTQSLNDIDKTDEFKEALELYVKPQAKWTDADTSSFDLETEVNKFLNSTWKDILTLEDKKYLEVAAENLLASKKMNDLEEVISNILDSQDKLTSQDKTELNIAANIFVTLRSEEALKIVINRGLFSKVGILENTLKEADEDLEMVINELSKFKKALNKGINHDALVTAINNIQIPTEDKKTLETEIKQQLESRNQKIWSEINELFELDPNILEMIANKLLTFRSAEVLETTVNRFLASKNKKVLLLLGIGGTGKSTFSRYLTRRLWEEYDKEQSPVPLFITLASQEKHINKNKDFIKIYLKKEANLTKNQIENLRERKVVFILNGYDEIVDDVRQCYNSNKFYKWKKSKIIINCRPEYSTPHYEHLFWPKNKEQGFQKLFITPFTQSEIQQYIENYVINAQKKYKKLQWKANHYSQQLNELPQQIKELMSNPILLKIILNELLNLVKQNKIKIFEGSCGILYEKISKKWFERAQDRLTKIQLTPKELDAFKELKDKCFIEQCLEFSQTLAVAMYKDDNKIVINENVISNWARFVSDDDAKYRLLFFNSLLIRSKNQYKFLHKSLRDYLIARALWSSCNSMNPEESLFNQLSIEHEPNVQQFLVEHVQQIQVFKTQLQKFFEYSKEGMNVQIAFTNANIILNKAQVKMSEIYVSEINLDKESLNETKASQHAII</sequence>
<dbReference type="InterPro" id="IPR007111">
    <property type="entry name" value="NACHT_NTPase"/>
</dbReference>
<organism evidence="4 5">
    <name type="scientific">Gigaspora margarita</name>
    <dbReference type="NCBI Taxonomy" id="4874"/>
    <lineage>
        <taxon>Eukaryota</taxon>
        <taxon>Fungi</taxon>
        <taxon>Fungi incertae sedis</taxon>
        <taxon>Mucoromycota</taxon>
        <taxon>Glomeromycotina</taxon>
        <taxon>Glomeromycetes</taxon>
        <taxon>Diversisporales</taxon>
        <taxon>Gigasporaceae</taxon>
        <taxon>Gigaspora</taxon>
    </lineage>
</organism>
<dbReference type="InterPro" id="IPR027417">
    <property type="entry name" value="P-loop_NTPase"/>
</dbReference>
<dbReference type="EMBL" id="CAJVQB010017546">
    <property type="protein sequence ID" value="CAG8784666.1"/>
    <property type="molecule type" value="Genomic_DNA"/>
</dbReference>
<dbReference type="Pfam" id="PF23948">
    <property type="entry name" value="ARM_5"/>
    <property type="match status" value="1"/>
</dbReference>
<accession>A0ABN7VM38</accession>
<evidence type="ECO:0000259" key="2">
    <source>
        <dbReference type="Pfam" id="PF05729"/>
    </source>
</evidence>
<keyword evidence="1" id="KW-0175">Coiled coil</keyword>
<name>A0ABN7VM38_GIGMA</name>
<evidence type="ECO:0000256" key="1">
    <source>
        <dbReference type="SAM" id="Coils"/>
    </source>
</evidence>
<feature type="coiled-coil region" evidence="1">
    <location>
        <begin position="663"/>
        <end position="690"/>
    </location>
</feature>
<evidence type="ECO:0000259" key="3">
    <source>
        <dbReference type="Pfam" id="PF23948"/>
    </source>
</evidence>
<protein>
    <submittedName>
        <fullName evidence="4">41521_t:CDS:1</fullName>
    </submittedName>
</protein>
<keyword evidence="5" id="KW-1185">Reference proteome</keyword>
<dbReference type="Pfam" id="PF05729">
    <property type="entry name" value="NACHT"/>
    <property type="match status" value="1"/>
</dbReference>
<reference evidence="4 5" key="1">
    <citation type="submission" date="2021-06" db="EMBL/GenBank/DDBJ databases">
        <authorList>
            <person name="Kallberg Y."/>
            <person name="Tangrot J."/>
            <person name="Rosling A."/>
        </authorList>
    </citation>
    <scope>NUCLEOTIDE SEQUENCE [LARGE SCALE GENOMIC DNA]</scope>
    <source>
        <strain evidence="4 5">120-4 pot B 10/14</strain>
    </source>
</reference>
<comment type="caution">
    <text evidence="4">The sequence shown here is derived from an EMBL/GenBank/DDBJ whole genome shotgun (WGS) entry which is preliminary data.</text>
</comment>